<name>A0A9D4RLS7_DREPO</name>
<sequence>MCHSSDGPDVSSLPDAWRSDASADDRIICDGCIKAENCCTGKSIFAMKRARFERAQALVSSNIKVDFILESGQIVDE</sequence>
<accession>A0A9D4RLS7</accession>
<keyword evidence="2" id="KW-1185">Reference proteome</keyword>
<proteinExistence type="predicted"/>
<protein>
    <submittedName>
        <fullName evidence="1">Uncharacterized protein</fullName>
    </submittedName>
</protein>
<gene>
    <name evidence="1" type="ORF">DPMN_035296</name>
</gene>
<evidence type="ECO:0000313" key="1">
    <source>
        <dbReference type="EMBL" id="KAH3872083.1"/>
    </source>
</evidence>
<dbReference type="EMBL" id="JAIWYP010000002">
    <property type="protein sequence ID" value="KAH3872083.1"/>
    <property type="molecule type" value="Genomic_DNA"/>
</dbReference>
<comment type="caution">
    <text evidence="1">The sequence shown here is derived from an EMBL/GenBank/DDBJ whole genome shotgun (WGS) entry which is preliminary data.</text>
</comment>
<evidence type="ECO:0000313" key="2">
    <source>
        <dbReference type="Proteomes" id="UP000828390"/>
    </source>
</evidence>
<dbReference type="Proteomes" id="UP000828390">
    <property type="component" value="Unassembled WGS sequence"/>
</dbReference>
<reference evidence="1" key="1">
    <citation type="journal article" date="2019" name="bioRxiv">
        <title>The Genome of the Zebra Mussel, Dreissena polymorpha: A Resource for Invasive Species Research.</title>
        <authorList>
            <person name="McCartney M.A."/>
            <person name="Auch B."/>
            <person name="Kono T."/>
            <person name="Mallez S."/>
            <person name="Zhang Y."/>
            <person name="Obille A."/>
            <person name="Becker A."/>
            <person name="Abrahante J.E."/>
            <person name="Garbe J."/>
            <person name="Badalamenti J.P."/>
            <person name="Herman A."/>
            <person name="Mangelson H."/>
            <person name="Liachko I."/>
            <person name="Sullivan S."/>
            <person name="Sone E.D."/>
            <person name="Koren S."/>
            <person name="Silverstein K.A.T."/>
            <person name="Beckman K.B."/>
            <person name="Gohl D.M."/>
        </authorList>
    </citation>
    <scope>NUCLEOTIDE SEQUENCE</scope>
    <source>
        <strain evidence="1">Duluth1</strain>
        <tissue evidence="1">Whole animal</tissue>
    </source>
</reference>
<dbReference type="AlphaFoldDB" id="A0A9D4RLS7"/>
<reference evidence="1" key="2">
    <citation type="submission" date="2020-11" db="EMBL/GenBank/DDBJ databases">
        <authorList>
            <person name="McCartney M.A."/>
            <person name="Auch B."/>
            <person name="Kono T."/>
            <person name="Mallez S."/>
            <person name="Becker A."/>
            <person name="Gohl D.M."/>
            <person name="Silverstein K.A.T."/>
            <person name="Koren S."/>
            <person name="Bechman K.B."/>
            <person name="Herman A."/>
            <person name="Abrahante J.E."/>
            <person name="Garbe J."/>
        </authorList>
    </citation>
    <scope>NUCLEOTIDE SEQUENCE</scope>
    <source>
        <strain evidence="1">Duluth1</strain>
        <tissue evidence="1">Whole animal</tissue>
    </source>
</reference>
<organism evidence="1 2">
    <name type="scientific">Dreissena polymorpha</name>
    <name type="common">Zebra mussel</name>
    <name type="synonym">Mytilus polymorpha</name>
    <dbReference type="NCBI Taxonomy" id="45954"/>
    <lineage>
        <taxon>Eukaryota</taxon>
        <taxon>Metazoa</taxon>
        <taxon>Spiralia</taxon>
        <taxon>Lophotrochozoa</taxon>
        <taxon>Mollusca</taxon>
        <taxon>Bivalvia</taxon>
        <taxon>Autobranchia</taxon>
        <taxon>Heteroconchia</taxon>
        <taxon>Euheterodonta</taxon>
        <taxon>Imparidentia</taxon>
        <taxon>Neoheterodontei</taxon>
        <taxon>Myida</taxon>
        <taxon>Dreissenoidea</taxon>
        <taxon>Dreissenidae</taxon>
        <taxon>Dreissena</taxon>
    </lineage>
</organism>